<protein>
    <recommendedName>
        <fullName evidence="10">Polymerase nucleotidyl transferase domain-containing protein</fullName>
    </recommendedName>
</protein>
<dbReference type="PANTHER" id="PTHR33571">
    <property type="entry name" value="SSL8005 PROTEIN"/>
    <property type="match status" value="1"/>
</dbReference>
<dbReference type="RefSeq" id="WP_045360781.1">
    <property type="nucleotide sequence ID" value="NZ_BBPA01000059.1"/>
</dbReference>
<evidence type="ECO:0000256" key="2">
    <source>
        <dbReference type="ARBA" id="ARBA00022649"/>
    </source>
</evidence>
<evidence type="ECO:0000256" key="8">
    <source>
        <dbReference type="ARBA" id="ARBA00022842"/>
    </source>
</evidence>
<evidence type="ECO:0000256" key="4">
    <source>
        <dbReference type="ARBA" id="ARBA00022695"/>
    </source>
</evidence>
<comment type="cofactor">
    <cofactor evidence="1">
        <name>Mg(2+)</name>
        <dbReference type="ChEBI" id="CHEBI:18420"/>
    </cofactor>
</comment>
<dbReference type="AlphaFoldDB" id="A0A0A1VXX3"/>
<dbReference type="PANTHER" id="PTHR33571:SF14">
    <property type="entry name" value="PROTEIN ADENYLYLTRANSFERASE MJ0435-RELATED"/>
    <property type="match status" value="1"/>
</dbReference>
<keyword evidence="7" id="KW-0067">ATP-binding</keyword>
<evidence type="ECO:0000256" key="1">
    <source>
        <dbReference type="ARBA" id="ARBA00001946"/>
    </source>
</evidence>
<organism evidence="11 12">
    <name type="scientific">Microcystis aeruginosa NIES-44</name>
    <dbReference type="NCBI Taxonomy" id="449439"/>
    <lineage>
        <taxon>Bacteria</taxon>
        <taxon>Bacillati</taxon>
        <taxon>Cyanobacteriota</taxon>
        <taxon>Cyanophyceae</taxon>
        <taxon>Oscillatoriophycideae</taxon>
        <taxon>Chroococcales</taxon>
        <taxon>Microcystaceae</taxon>
        <taxon>Microcystis</taxon>
    </lineage>
</organism>
<keyword evidence="2" id="KW-1277">Toxin-antitoxin system</keyword>
<keyword evidence="6" id="KW-0547">Nucleotide-binding</keyword>
<evidence type="ECO:0000256" key="9">
    <source>
        <dbReference type="ARBA" id="ARBA00038276"/>
    </source>
</evidence>
<dbReference type="Proteomes" id="UP000030321">
    <property type="component" value="Unassembled WGS sequence"/>
</dbReference>
<dbReference type="InterPro" id="IPR002934">
    <property type="entry name" value="Polymerase_NTP_transf_dom"/>
</dbReference>
<dbReference type="InterPro" id="IPR052038">
    <property type="entry name" value="Type-VII_TA_antitoxin"/>
</dbReference>
<keyword evidence="3" id="KW-0808">Transferase</keyword>
<dbReference type="InterPro" id="IPR043519">
    <property type="entry name" value="NT_sf"/>
</dbReference>
<dbReference type="EMBL" id="BBPA01000059">
    <property type="protein sequence ID" value="GAL94667.1"/>
    <property type="molecule type" value="Genomic_DNA"/>
</dbReference>
<name>A0A0A1VXX3_MICAE</name>
<dbReference type="GO" id="GO:0046872">
    <property type="term" value="F:metal ion binding"/>
    <property type="evidence" value="ECO:0007669"/>
    <property type="project" value="UniProtKB-KW"/>
</dbReference>
<keyword evidence="4" id="KW-0548">Nucleotidyltransferase</keyword>
<reference evidence="12" key="1">
    <citation type="journal article" date="2015" name="Genome">
        <title>Whole Genome Sequence of the Non-Microcystin-Producing Microcystis aeruginosa Strain NIES-44.</title>
        <authorList>
            <person name="Okano K."/>
            <person name="Miyata N."/>
            <person name="Ozaki Y."/>
        </authorList>
    </citation>
    <scope>NUCLEOTIDE SEQUENCE [LARGE SCALE GENOMIC DNA]</scope>
    <source>
        <strain evidence="12">NIES-44</strain>
    </source>
</reference>
<evidence type="ECO:0000256" key="7">
    <source>
        <dbReference type="ARBA" id="ARBA00022840"/>
    </source>
</evidence>
<keyword evidence="5" id="KW-0479">Metal-binding</keyword>
<sequence>MVDKITAKEILERLRTLKPELEERYAINRIGIFGSVAREEARPTSDIDIVVYMPPDLLKRVRLKAELENLFGREVDVIRYRDSLNPYLKARIDREAIYV</sequence>
<accession>A0A0A1VXX3</accession>
<dbReference type="GO" id="GO:0016779">
    <property type="term" value="F:nucleotidyltransferase activity"/>
    <property type="evidence" value="ECO:0007669"/>
    <property type="project" value="UniProtKB-KW"/>
</dbReference>
<proteinExistence type="inferred from homology"/>
<evidence type="ECO:0000256" key="3">
    <source>
        <dbReference type="ARBA" id="ARBA00022679"/>
    </source>
</evidence>
<evidence type="ECO:0000313" key="11">
    <source>
        <dbReference type="EMBL" id="GAL94667.1"/>
    </source>
</evidence>
<evidence type="ECO:0000259" key="10">
    <source>
        <dbReference type="Pfam" id="PF01909"/>
    </source>
</evidence>
<dbReference type="CDD" id="cd05403">
    <property type="entry name" value="NT_KNTase_like"/>
    <property type="match status" value="1"/>
</dbReference>
<keyword evidence="8" id="KW-0460">Magnesium</keyword>
<evidence type="ECO:0000313" key="12">
    <source>
        <dbReference type="Proteomes" id="UP000030321"/>
    </source>
</evidence>
<dbReference type="GO" id="GO:0005524">
    <property type="term" value="F:ATP binding"/>
    <property type="evidence" value="ECO:0007669"/>
    <property type="project" value="UniProtKB-KW"/>
</dbReference>
<gene>
    <name evidence="11" type="ORF">N44_03247</name>
</gene>
<dbReference type="SUPFAM" id="SSF81301">
    <property type="entry name" value="Nucleotidyltransferase"/>
    <property type="match status" value="1"/>
</dbReference>
<dbReference type="Gene3D" id="3.30.460.10">
    <property type="entry name" value="Beta Polymerase, domain 2"/>
    <property type="match status" value="1"/>
</dbReference>
<feature type="domain" description="Polymerase nucleotidyl transferase" evidence="10">
    <location>
        <begin position="14"/>
        <end position="98"/>
    </location>
</feature>
<comment type="caution">
    <text evidence="11">The sequence shown here is derived from an EMBL/GenBank/DDBJ whole genome shotgun (WGS) entry which is preliminary data.</text>
</comment>
<evidence type="ECO:0000256" key="6">
    <source>
        <dbReference type="ARBA" id="ARBA00022741"/>
    </source>
</evidence>
<comment type="similarity">
    <text evidence="9">Belongs to the MntA antitoxin family.</text>
</comment>
<dbReference type="Pfam" id="PF01909">
    <property type="entry name" value="NTP_transf_2"/>
    <property type="match status" value="1"/>
</dbReference>
<evidence type="ECO:0000256" key="5">
    <source>
        <dbReference type="ARBA" id="ARBA00022723"/>
    </source>
</evidence>